<comment type="caution">
    <text evidence="2">The sequence shown here is derived from an EMBL/GenBank/DDBJ whole genome shotgun (WGS) entry which is preliminary data.</text>
</comment>
<feature type="region of interest" description="Disordered" evidence="1">
    <location>
        <begin position="570"/>
        <end position="591"/>
    </location>
</feature>
<feature type="region of interest" description="Disordered" evidence="1">
    <location>
        <begin position="131"/>
        <end position="168"/>
    </location>
</feature>
<feature type="compositionally biased region" description="Polar residues" evidence="1">
    <location>
        <begin position="571"/>
        <end position="587"/>
    </location>
</feature>
<protein>
    <recommendedName>
        <fullName evidence="4">Myb-like domain-containing protein</fullName>
    </recommendedName>
</protein>
<dbReference type="EMBL" id="JAQQWM010000003">
    <property type="protein sequence ID" value="KAK8072373.1"/>
    <property type="molecule type" value="Genomic_DNA"/>
</dbReference>
<feature type="region of interest" description="Disordered" evidence="1">
    <location>
        <begin position="603"/>
        <end position="622"/>
    </location>
</feature>
<feature type="compositionally biased region" description="Basic residues" evidence="1">
    <location>
        <begin position="482"/>
        <end position="495"/>
    </location>
</feature>
<accession>A0ABR1VM93</accession>
<proteinExistence type="predicted"/>
<organism evidence="2 3">
    <name type="scientific">Apiospora saccharicola</name>
    <dbReference type="NCBI Taxonomy" id="335842"/>
    <lineage>
        <taxon>Eukaryota</taxon>
        <taxon>Fungi</taxon>
        <taxon>Dikarya</taxon>
        <taxon>Ascomycota</taxon>
        <taxon>Pezizomycotina</taxon>
        <taxon>Sordariomycetes</taxon>
        <taxon>Xylariomycetidae</taxon>
        <taxon>Amphisphaeriales</taxon>
        <taxon>Apiosporaceae</taxon>
        <taxon>Apiospora</taxon>
    </lineage>
</organism>
<evidence type="ECO:0000313" key="3">
    <source>
        <dbReference type="Proteomes" id="UP001446871"/>
    </source>
</evidence>
<sequence length="622" mass="69711">MCQIVSQASVTPRFGAASDRDHCSSDDLDLHEHSRLAIKLEMGEHAHLQPRPIRSSDSGSRESSLPEEGRPLSTPTTVAYTTQDQAVAYSTVSPFSTYMAYDSSLPTPVSVAASPSEESTTNKMANMYTQGANRSQQPTPSISSRRDSGWLSNTNQQMNMPPSQASSPMDMTSVNTGMLGIHGLETSHSPEGADMVPSSEQHYWGNFTVSETGQPDDISSPALANTGLYGNCNTTLPHVEPHDLLRSNVMFSSPPMGMSTTSAPVPILQSTPGMTSMHDYHPMGHMGSSSTHYLPITPSHYVAPAKSNRKAQKPRQRKRRESTKQGSNNGDSGSGANSTSDSRNPRRLAYVPPEKRITLNEEAKPEDRDLIDLVYKYSEEKGTSMWESVAKEFGEGHPELDRAALQMRVVRAVHKHMVWPESEKDILRRAEEEYENRRLPEILKIFRELGGGQNWKIELPHAAKQLIEMGIDAFDPEFDHKKARRRRKMNSRRRSCTTNHLQDPTAMNQYLGESLIYDEDQHMSGFEHHVPVKLSEEDDEKLFSHYLKEETQSPEPDSSLQDIPQSRALYPQSSPEMAPGQSRSEQVARQACEQMIHQQHHTIYMPQHQGVLSNNQQRPRMR</sequence>
<evidence type="ECO:0000256" key="1">
    <source>
        <dbReference type="SAM" id="MobiDB-lite"/>
    </source>
</evidence>
<feature type="compositionally biased region" description="Polar residues" evidence="1">
    <location>
        <begin position="150"/>
        <end position="168"/>
    </location>
</feature>
<feature type="compositionally biased region" description="Low complexity" evidence="1">
    <location>
        <begin position="326"/>
        <end position="342"/>
    </location>
</feature>
<feature type="compositionally biased region" description="Polar residues" evidence="1">
    <location>
        <begin position="496"/>
        <end position="505"/>
    </location>
</feature>
<evidence type="ECO:0000313" key="2">
    <source>
        <dbReference type="EMBL" id="KAK8072373.1"/>
    </source>
</evidence>
<feature type="region of interest" description="Disordered" evidence="1">
    <location>
        <begin position="281"/>
        <end position="363"/>
    </location>
</feature>
<feature type="compositionally biased region" description="Polar residues" evidence="1">
    <location>
        <begin position="131"/>
        <end position="143"/>
    </location>
</feature>
<reference evidence="2 3" key="1">
    <citation type="submission" date="2023-01" db="EMBL/GenBank/DDBJ databases">
        <title>Analysis of 21 Apiospora genomes using comparative genomics revels a genus with tremendous synthesis potential of carbohydrate active enzymes and secondary metabolites.</title>
        <authorList>
            <person name="Sorensen T."/>
        </authorList>
    </citation>
    <scope>NUCLEOTIDE SEQUENCE [LARGE SCALE GENOMIC DNA]</scope>
    <source>
        <strain evidence="2 3">CBS 83171</strain>
    </source>
</reference>
<dbReference type="Proteomes" id="UP001446871">
    <property type="component" value="Unassembled WGS sequence"/>
</dbReference>
<gene>
    <name evidence="2" type="ORF">PG996_005721</name>
</gene>
<keyword evidence="3" id="KW-1185">Reference proteome</keyword>
<feature type="compositionally biased region" description="Polar residues" evidence="1">
    <location>
        <begin position="610"/>
        <end position="622"/>
    </location>
</feature>
<feature type="compositionally biased region" description="Basic residues" evidence="1">
    <location>
        <begin position="307"/>
        <end position="321"/>
    </location>
</feature>
<feature type="region of interest" description="Disordered" evidence="1">
    <location>
        <begin position="42"/>
        <end position="78"/>
    </location>
</feature>
<feature type="compositionally biased region" description="Basic and acidic residues" evidence="1">
    <location>
        <begin position="353"/>
        <end position="363"/>
    </location>
</feature>
<feature type="region of interest" description="Disordered" evidence="1">
    <location>
        <begin position="482"/>
        <end position="505"/>
    </location>
</feature>
<name>A0ABR1VM93_9PEZI</name>
<evidence type="ECO:0008006" key="4">
    <source>
        <dbReference type="Google" id="ProtNLM"/>
    </source>
</evidence>